<dbReference type="InterPro" id="IPR001431">
    <property type="entry name" value="Pept_M16_Zn_BS"/>
</dbReference>
<reference evidence="13" key="1">
    <citation type="submission" date="2019-05" db="EMBL/GenBank/DDBJ databases">
        <title>Prevotella brunnea sp. nov., isolated from a wound of a patient.</title>
        <authorList>
            <person name="Buhl M."/>
        </authorList>
    </citation>
    <scope>NUCLEOTIDE SEQUENCE [LARGE SCALE GENOMIC DNA]</scope>
    <source>
        <strain evidence="13">A2672</strain>
    </source>
</reference>
<organism evidence="12 13">
    <name type="scientific">Prevotella brunnea</name>
    <dbReference type="NCBI Taxonomy" id="2508867"/>
    <lineage>
        <taxon>Bacteria</taxon>
        <taxon>Pseudomonadati</taxon>
        <taxon>Bacteroidota</taxon>
        <taxon>Bacteroidia</taxon>
        <taxon>Bacteroidales</taxon>
        <taxon>Prevotellaceae</taxon>
        <taxon>Prevotella</taxon>
    </lineage>
</organism>
<keyword evidence="3" id="KW-0645">Protease</keyword>
<dbReference type="InterPro" id="IPR011765">
    <property type="entry name" value="Pept_M16_N"/>
</dbReference>
<feature type="domain" description="Peptidase M16 C-terminal" evidence="11">
    <location>
        <begin position="205"/>
        <end position="390"/>
    </location>
</feature>
<evidence type="ECO:0000256" key="3">
    <source>
        <dbReference type="ARBA" id="ARBA00022670"/>
    </source>
</evidence>
<keyword evidence="9" id="KW-0732">Signal</keyword>
<dbReference type="Pfam" id="PF05193">
    <property type="entry name" value="Peptidase_M16_C"/>
    <property type="match status" value="2"/>
</dbReference>
<gene>
    <name evidence="12" type="ORF">ETF27_10845</name>
</gene>
<keyword evidence="5" id="KW-0378">Hydrolase</keyword>
<evidence type="ECO:0000256" key="9">
    <source>
        <dbReference type="SAM" id="SignalP"/>
    </source>
</evidence>
<dbReference type="RefSeq" id="WP_130830242.1">
    <property type="nucleotide sequence ID" value="NZ_SDIK01000101.1"/>
</dbReference>
<dbReference type="OrthoDB" id="9811314at2"/>
<comment type="similarity">
    <text evidence="2 8">Belongs to the peptidase M16 family.</text>
</comment>
<dbReference type="InterPro" id="IPR011249">
    <property type="entry name" value="Metalloenz_LuxS/M16"/>
</dbReference>
<dbReference type="GO" id="GO:0006508">
    <property type="term" value="P:proteolysis"/>
    <property type="evidence" value="ECO:0007669"/>
    <property type="project" value="UniProtKB-KW"/>
</dbReference>
<dbReference type="Pfam" id="PF00675">
    <property type="entry name" value="Peptidase_M16"/>
    <property type="match status" value="1"/>
</dbReference>
<dbReference type="Proteomes" id="UP000321612">
    <property type="component" value="Unassembled WGS sequence"/>
</dbReference>
<comment type="cofactor">
    <cofactor evidence="1">
        <name>Zn(2+)</name>
        <dbReference type="ChEBI" id="CHEBI:29105"/>
    </cofactor>
</comment>
<feature type="domain" description="Peptidase M16 N-terminal" evidence="10">
    <location>
        <begin position="45"/>
        <end position="172"/>
    </location>
</feature>
<proteinExistence type="inferred from homology"/>
<dbReference type="PANTHER" id="PTHR43690:SF34">
    <property type="entry name" value="ZINC PROTEASE PQQL-LIKE"/>
    <property type="match status" value="1"/>
</dbReference>
<protein>
    <submittedName>
        <fullName evidence="12">Insulinase family protein</fullName>
    </submittedName>
</protein>
<evidence type="ECO:0000256" key="7">
    <source>
        <dbReference type="ARBA" id="ARBA00023049"/>
    </source>
</evidence>
<dbReference type="GO" id="GO:0046872">
    <property type="term" value="F:metal ion binding"/>
    <property type="evidence" value="ECO:0007669"/>
    <property type="project" value="UniProtKB-KW"/>
</dbReference>
<dbReference type="InterPro" id="IPR050626">
    <property type="entry name" value="Peptidase_M16"/>
</dbReference>
<evidence type="ECO:0000256" key="1">
    <source>
        <dbReference type="ARBA" id="ARBA00001947"/>
    </source>
</evidence>
<evidence type="ECO:0000256" key="4">
    <source>
        <dbReference type="ARBA" id="ARBA00022723"/>
    </source>
</evidence>
<evidence type="ECO:0000313" key="12">
    <source>
        <dbReference type="EMBL" id="TXJ57932.1"/>
    </source>
</evidence>
<comment type="caution">
    <text evidence="12">The sequence shown here is derived from an EMBL/GenBank/DDBJ whole genome shotgun (WGS) entry which is preliminary data.</text>
</comment>
<evidence type="ECO:0000256" key="8">
    <source>
        <dbReference type="RuleBase" id="RU004447"/>
    </source>
</evidence>
<dbReference type="PROSITE" id="PS00143">
    <property type="entry name" value="INSULINASE"/>
    <property type="match status" value="1"/>
</dbReference>
<dbReference type="GO" id="GO:0004222">
    <property type="term" value="F:metalloendopeptidase activity"/>
    <property type="evidence" value="ECO:0007669"/>
    <property type="project" value="InterPro"/>
</dbReference>
<evidence type="ECO:0000256" key="2">
    <source>
        <dbReference type="ARBA" id="ARBA00007261"/>
    </source>
</evidence>
<keyword evidence="13" id="KW-1185">Reference proteome</keyword>
<keyword evidence="6" id="KW-0862">Zinc</keyword>
<evidence type="ECO:0000259" key="10">
    <source>
        <dbReference type="Pfam" id="PF00675"/>
    </source>
</evidence>
<dbReference type="Gene3D" id="3.30.830.10">
    <property type="entry name" value="Metalloenzyme, LuxS/M16 peptidase-like"/>
    <property type="match status" value="4"/>
</dbReference>
<evidence type="ECO:0000259" key="11">
    <source>
        <dbReference type="Pfam" id="PF05193"/>
    </source>
</evidence>
<evidence type="ECO:0000256" key="5">
    <source>
        <dbReference type="ARBA" id="ARBA00022801"/>
    </source>
</evidence>
<dbReference type="InterPro" id="IPR007863">
    <property type="entry name" value="Peptidase_M16_C"/>
</dbReference>
<feature type="chain" id="PRO_5022800254" evidence="9">
    <location>
        <begin position="21"/>
        <end position="938"/>
    </location>
</feature>
<name>A0A5C8G7G7_9BACT</name>
<keyword evidence="4" id="KW-0479">Metal-binding</keyword>
<sequence>MKLKHLLLVAFLFVTGMASAQMMGTIPVNKNVRQGKLSNGLTYYILQNKWPEKVANFYIAQRVGSIQEEENQRGLAHFLEHMAFNGSENFPDSALLEFTRSLGVEFGSDLNAYTSIEETVYRVCNVPTQRQSALDSCLLIMKDWSNGLTLADKEIDKERGVIHQEWQMGQSPIMRIYERSLPKLYPNAKYGKRLPIGLMSVVDNFKYQALRDYYHKWYRPDNQCIIVVGDVDVDHTEAVIKKLWANVTVPDNAPQVEKVEVPDNAQPIYVFDKDKEMQRSTVGIAMKHDVFPKEMKNSQAYYVDSYLKEMISMMLNQRLSEMSKKPDCPFLGAYSYDANYILSSTKDAFQLGATAKEGKDLETLAALYREAQRVRQYGFAPGEFDRMKAEYLSQLESQYQNRNKIKNNQYGDELRDHFLENEPIPSKEDEYQIMKQLIEIPALNVQVVNEYVKELITNTDSNFVAYIYAQEKEGKVYPTEDKMAQTIKAVRGEKIEAYVDNTKNEPLVDEKKLPKAGKIVKETENKALGYKELTLSNGARVILKKTDYKENEIRFEAAAKGGSGSYGKADYDNLQLFNSVIASSGLGNFSNQELEKALYGKQVSAQLSLGSYYQTVSGHAVPKDIETMLQLVYLNFTNVAKDQESYNAMMTQYEQALKNKDLSPESVFSDSLTLTIYGHNPRYAPLSVKTLKGVNYDRILQIWKERFANPGQFVYTFVGNFDEATLRPLIMKYIGCLPKGKAENWTDVPSFADGKNTNKFTRKSEVPKAIAFELWHQPMPYNVENNVIVDAAAQVLSMVYLKNIREDEGAAYSVGASGGVTRRGDKAMALIQAYCPMDPNKADLAVKLLNEGIQENSVKVDADKLQKVKDFMLKQADIDAKSNGHWLNVIGEYVWTGIDLQTGYKTAVQSLTTEKIAAFLKDLLATGNQSEVVMTPAK</sequence>
<feature type="signal peptide" evidence="9">
    <location>
        <begin position="1"/>
        <end position="20"/>
    </location>
</feature>
<feature type="domain" description="Peptidase M16 C-terminal" evidence="11">
    <location>
        <begin position="694"/>
        <end position="869"/>
    </location>
</feature>
<dbReference type="AlphaFoldDB" id="A0A5C8G7G7"/>
<dbReference type="PANTHER" id="PTHR43690">
    <property type="entry name" value="NARDILYSIN"/>
    <property type="match status" value="1"/>
</dbReference>
<dbReference type="EMBL" id="SDIK01000101">
    <property type="protein sequence ID" value="TXJ57932.1"/>
    <property type="molecule type" value="Genomic_DNA"/>
</dbReference>
<dbReference type="SUPFAM" id="SSF63411">
    <property type="entry name" value="LuxS/MPP-like metallohydrolase"/>
    <property type="match status" value="4"/>
</dbReference>
<evidence type="ECO:0000313" key="13">
    <source>
        <dbReference type="Proteomes" id="UP000321612"/>
    </source>
</evidence>
<evidence type="ECO:0000256" key="6">
    <source>
        <dbReference type="ARBA" id="ARBA00022833"/>
    </source>
</evidence>
<accession>A0A5C8G7G7</accession>
<keyword evidence="7" id="KW-0482">Metalloprotease</keyword>